<reference evidence="2 3" key="1">
    <citation type="submission" date="2020-08" db="EMBL/GenBank/DDBJ databases">
        <title>A Genomic Blueprint of the Chicken Gut Microbiome.</title>
        <authorList>
            <person name="Gilroy R."/>
            <person name="Ravi A."/>
            <person name="Getino M."/>
            <person name="Pursley I."/>
            <person name="Horton D.L."/>
            <person name="Alikhan N.-F."/>
            <person name="Baker D."/>
            <person name="Gharbi K."/>
            <person name="Hall N."/>
            <person name="Watson M."/>
            <person name="Adriaenssens E.M."/>
            <person name="Foster-Nyarko E."/>
            <person name="Jarju S."/>
            <person name="Secka A."/>
            <person name="Antonio M."/>
            <person name="Oren A."/>
            <person name="Chaudhuri R."/>
            <person name="La Ragione R.M."/>
            <person name="Hildebrand F."/>
            <person name="Pallen M.J."/>
        </authorList>
    </citation>
    <scope>NUCLEOTIDE SEQUENCE [LARGE SCALE GENOMIC DNA]</scope>
    <source>
        <strain evidence="2 3">Sa2CUA9</strain>
    </source>
</reference>
<evidence type="ECO:0000313" key="2">
    <source>
        <dbReference type="EMBL" id="MBD7980774.1"/>
    </source>
</evidence>
<keyword evidence="1" id="KW-0812">Transmembrane</keyword>
<keyword evidence="3" id="KW-1185">Reference proteome</keyword>
<dbReference type="EMBL" id="JACSQF010000007">
    <property type="protein sequence ID" value="MBD7980774.1"/>
    <property type="molecule type" value="Genomic_DNA"/>
</dbReference>
<protein>
    <submittedName>
        <fullName evidence="2">DUF2776 family protein</fullName>
    </submittedName>
</protein>
<evidence type="ECO:0000256" key="1">
    <source>
        <dbReference type="SAM" id="Phobius"/>
    </source>
</evidence>
<organism evidence="2 3">
    <name type="scientific">Oerskovia merdavium</name>
    <dbReference type="NCBI Taxonomy" id="2762227"/>
    <lineage>
        <taxon>Bacteria</taxon>
        <taxon>Bacillati</taxon>
        <taxon>Actinomycetota</taxon>
        <taxon>Actinomycetes</taxon>
        <taxon>Micrococcales</taxon>
        <taxon>Cellulomonadaceae</taxon>
        <taxon>Oerskovia</taxon>
    </lineage>
</organism>
<comment type="caution">
    <text evidence="2">The sequence shown here is derived from an EMBL/GenBank/DDBJ whole genome shotgun (WGS) entry which is preliminary data.</text>
</comment>
<dbReference type="Pfam" id="PF10951">
    <property type="entry name" value="DUF2776"/>
    <property type="match status" value="1"/>
</dbReference>
<proteinExistence type="predicted"/>
<sequence>MPLFFAAFLFEATMTEPGFFVGAHVLVGLGAVCFTLFSIVSILEAGTSK</sequence>
<dbReference type="InterPro" id="IPR021240">
    <property type="entry name" value="DUF2776"/>
</dbReference>
<feature type="transmembrane region" description="Helical" evidence="1">
    <location>
        <begin position="25"/>
        <end position="43"/>
    </location>
</feature>
<dbReference type="Proteomes" id="UP000655570">
    <property type="component" value="Unassembled WGS sequence"/>
</dbReference>
<accession>A0ABR8TZQ9</accession>
<keyword evidence="1" id="KW-1133">Transmembrane helix</keyword>
<evidence type="ECO:0000313" key="3">
    <source>
        <dbReference type="Proteomes" id="UP000655570"/>
    </source>
</evidence>
<gene>
    <name evidence="2" type="ORF">H9641_08595</name>
</gene>
<keyword evidence="1" id="KW-0472">Membrane</keyword>
<dbReference type="RefSeq" id="WP_191802836.1">
    <property type="nucleotide sequence ID" value="NZ_JACSQF010000007.1"/>
</dbReference>
<name>A0ABR8TZQ9_9CELL</name>